<sequence>MADNQQGDQKDGQQNSQQNSQHPRPATIQQMREWLRAWVADATGLDAAEISDERSMQDFGLSSRDVVVLSGDLERLLGTTLDATIAYEFNTIAALADHLMNGRGSGAVLGSDATASATTDASAGGPLPLGKRDIAVVGMAGRYPGADSADEMWELFSNYRSGVGELPAGRWAEYSRDPEMTRRMEQAQLTGGYIEDIASFDAEFFGLSPLEAANMDPQQRIVLQLTWEALEDAHIPANELRGKPVGVFMGNTNNDYGMLISADPAEAHPYALTGNSSSIIANRISYAFDFRGPSVAMDTACSSSLVAIHQAVRSLRDGDSDVAVAGGVNLLCSPFATVAFSELGVLSPTGGIRAFSDDADGIVRSDGAGVVVLKRLEDARRDGDNVLAVIKGSAVNSDGRSNGLTAPNPDAQVDVLRSAYADARIDPQSVDYVEAHGTGTILGDPIEATALGTVLGRQRDVAEPLLLGSAKTNFGHTEAAAGVAGVMKVVMAMREGVLPPSLNYSGPNPYIDFDREHLEVVEDPREWPEYSGRAIAGVSGFGFGGTNAHVVIAAPNLAEEAAAGVGYAAVTETEDSAPIGLDREDAAGEAPRVLLPVSGLLPSRRRQAAEALAGYLEDNRASFGDGATEALHLRDLALALAGHNHGRSRGVVSAATVDEAIAGLQRIAAGKQGATVKTADSPSANGPVWVFSGFGSQHRKMAKDLYELSEFFAARLDELDKVVRAESGWSFTEMVLDDEQNYDTERAQVGITCVQIALNDLLRTLGAQPAAVVGQSMGEIAAAYAVGGISAEEAVRIACHRARLMGEGERLLPEDKQGAMAVVEFGVEELATFTSEHPEYAKVEPAVYAAPGMTTVGGPAEPVQKLVEYLEGEGKFARLLKVKGAGHTSMLDPILGELHYEICDLQPQPIHTPLYSTVDRGRVYTPGEVVHDADYFLRCTRQPVWFSEATGKQFDDGFRTFIEISPNPVALMPLMNNSFAHNASDSKLLFLLKRKEPVAQTLLSTLAELYVQGANLNLKALAAGSRTLQDIAMGGAQGSATGAGTGAGAGTNTRSKALPKVPGTTWNLQRYWTSARPSSDPAVELPGTRVNLPDGRVVFSAAAEDVPSIALLAEAAAEVLSGSTTGASENATVAATREHSPLPTAGQLTTIATGSLGGWSLSVYAADGPAGQAMPLVAEAFIATLGVNDATSAPAATAVNEELSASAAKASAKESAGNTLPEVDETADRWDPNSGESAGDRLRAIVSESMGYDIEDLPGELPLIDLGLDSLMGMRIKNRVEYDFDLPPLQVQALRDGSVDDVIALVEQMIAERHAGETGESADAAAGGEGGVTKEESNSDNNGGEAATDYTATAGGVAPRDASERLVFATWAKVTGKAAAGVTSELPKIDEEQARGIAERLSERSGAEVSAEDVLAAETLEPLSEKVRSSLESEVEGNIRVLRARPEGSTRPAVFLFHPAGGSSVVYAPLMRRLPEDVPVYGVERLEGELADRASAYLAEIIELSDGRPVVLGGWSFGGALAYEVAYQLGKRATAGEPSAEVERIVLLDTVQPKNPAPDTKEEMHARWDRYAAFAQKTYGLPLEVPHELLDQQGEGVMMQMFQQFLASPEAKGLGLPAGVLEHQRASFVDNRILESLDFGAWADVQAPVTLFRAERMHDGAIELEPAYAEVAPDGGWGEIVKDLEIIQLRGDHLAIVDEPEISKVGRVIAKHITDGD</sequence>
<evidence type="ECO:0000313" key="8">
    <source>
        <dbReference type="EMBL" id="MCZ9305568.1"/>
    </source>
</evidence>
<keyword evidence="1" id="KW-0596">Phosphopantetheine</keyword>
<dbReference type="SMART" id="SM00825">
    <property type="entry name" value="PKS_KS"/>
    <property type="match status" value="1"/>
</dbReference>
<dbReference type="FunFam" id="3.40.47.10:FF:000019">
    <property type="entry name" value="Polyketide synthase type I"/>
    <property type="match status" value="1"/>
</dbReference>
<dbReference type="SUPFAM" id="SSF53901">
    <property type="entry name" value="Thiolase-like"/>
    <property type="match status" value="1"/>
</dbReference>
<keyword evidence="4" id="KW-0511">Multifunctional enzyme</keyword>
<organism evidence="8 9">
    <name type="scientific">Corynebacterium macclintockiae</name>
    <dbReference type="NCBI Taxonomy" id="2913501"/>
    <lineage>
        <taxon>Bacteria</taxon>
        <taxon>Bacillati</taxon>
        <taxon>Actinomycetota</taxon>
        <taxon>Actinomycetes</taxon>
        <taxon>Mycobacteriales</taxon>
        <taxon>Corynebacteriaceae</taxon>
        <taxon>Corynebacterium</taxon>
    </lineage>
</organism>
<dbReference type="PANTHER" id="PTHR43775:SF37">
    <property type="entry name" value="SI:DKEY-61P9.11"/>
    <property type="match status" value="1"/>
</dbReference>
<dbReference type="InterPro" id="IPR016039">
    <property type="entry name" value="Thiolase-like"/>
</dbReference>
<dbReference type="SUPFAM" id="SSF53474">
    <property type="entry name" value="alpha/beta-Hydrolases"/>
    <property type="match status" value="1"/>
</dbReference>
<feature type="region of interest" description="Disordered" evidence="5">
    <location>
        <begin position="1314"/>
        <end position="1356"/>
    </location>
</feature>
<dbReference type="InterPro" id="IPR016035">
    <property type="entry name" value="Acyl_Trfase/lysoPLipase"/>
</dbReference>
<dbReference type="Proteomes" id="UP001146505">
    <property type="component" value="Unassembled WGS sequence"/>
</dbReference>
<dbReference type="GeneID" id="301813600"/>
<keyword evidence="3" id="KW-0808">Transferase</keyword>
<protein>
    <submittedName>
        <fullName evidence="8">Polyketide synthase Pks13</fullName>
    </submittedName>
</protein>
<dbReference type="NCBIfam" id="NF040607">
    <property type="entry name" value="mycolic_Pks13"/>
    <property type="match status" value="1"/>
</dbReference>
<comment type="caution">
    <text evidence="8">The sequence shown here is derived from an EMBL/GenBank/DDBJ whole genome shotgun (WGS) entry which is preliminary data.</text>
</comment>
<evidence type="ECO:0000256" key="4">
    <source>
        <dbReference type="ARBA" id="ARBA00023268"/>
    </source>
</evidence>
<dbReference type="GO" id="GO:0006633">
    <property type="term" value="P:fatty acid biosynthetic process"/>
    <property type="evidence" value="ECO:0007669"/>
    <property type="project" value="InterPro"/>
</dbReference>
<dbReference type="Pfam" id="PF00698">
    <property type="entry name" value="Acyl_transf_1"/>
    <property type="match status" value="1"/>
</dbReference>
<gene>
    <name evidence="8" type="primary">pks13</name>
    <name evidence="8" type="ORF">L8U58_08540</name>
</gene>
<dbReference type="SUPFAM" id="SSF47336">
    <property type="entry name" value="ACP-like"/>
    <property type="match status" value="2"/>
</dbReference>
<dbReference type="InterPro" id="IPR032821">
    <property type="entry name" value="PKS_assoc"/>
</dbReference>
<dbReference type="PROSITE" id="PS50075">
    <property type="entry name" value="CARRIER"/>
    <property type="match status" value="2"/>
</dbReference>
<dbReference type="Gene3D" id="3.40.47.10">
    <property type="match status" value="1"/>
</dbReference>
<dbReference type="InterPro" id="IPR014043">
    <property type="entry name" value="Acyl_transferase_dom"/>
</dbReference>
<dbReference type="InterPro" id="IPR001031">
    <property type="entry name" value="Thioesterase"/>
</dbReference>
<dbReference type="SMART" id="SM01294">
    <property type="entry name" value="PKS_PP_betabranch"/>
    <property type="match status" value="1"/>
</dbReference>
<evidence type="ECO:0000256" key="1">
    <source>
        <dbReference type="ARBA" id="ARBA00022450"/>
    </source>
</evidence>
<dbReference type="Pfam" id="PF02801">
    <property type="entry name" value="Ketoacyl-synt_C"/>
    <property type="match status" value="1"/>
</dbReference>
<feature type="compositionally biased region" description="Low complexity" evidence="5">
    <location>
        <begin position="1"/>
        <end position="21"/>
    </location>
</feature>
<dbReference type="GO" id="GO:0004315">
    <property type="term" value="F:3-oxoacyl-[acyl-carrier-protein] synthase activity"/>
    <property type="evidence" value="ECO:0007669"/>
    <property type="project" value="InterPro"/>
</dbReference>
<dbReference type="Gene3D" id="3.30.70.250">
    <property type="entry name" value="Malonyl-CoA ACP transacylase, ACP-binding"/>
    <property type="match status" value="1"/>
</dbReference>
<evidence type="ECO:0000313" key="9">
    <source>
        <dbReference type="Proteomes" id="UP001146505"/>
    </source>
</evidence>
<feature type="compositionally biased region" description="Gly residues" evidence="5">
    <location>
        <begin position="1039"/>
        <end position="1049"/>
    </location>
</feature>
<feature type="domain" description="Carrier" evidence="6">
    <location>
        <begin position="1236"/>
        <end position="1310"/>
    </location>
</feature>
<dbReference type="PROSITE" id="PS52004">
    <property type="entry name" value="KS3_2"/>
    <property type="match status" value="1"/>
</dbReference>
<dbReference type="Gene3D" id="3.40.50.1820">
    <property type="entry name" value="alpha/beta hydrolase"/>
    <property type="match status" value="1"/>
</dbReference>
<dbReference type="GO" id="GO:0031177">
    <property type="term" value="F:phosphopantetheine binding"/>
    <property type="evidence" value="ECO:0007669"/>
    <property type="project" value="InterPro"/>
</dbReference>
<dbReference type="InterPro" id="IPR014030">
    <property type="entry name" value="Ketoacyl_synth_N"/>
</dbReference>
<dbReference type="InterPro" id="IPR029058">
    <property type="entry name" value="AB_hydrolase_fold"/>
</dbReference>
<dbReference type="RefSeq" id="WP_269955137.1">
    <property type="nucleotide sequence ID" value="NZ_JAKMUV010000011.1"/>
</dbReference>
<dbReference type="GO" id="GO:0071770">
    <property type="term" value="P:DIM/DIP cell wall layer assembly"/>
    <property type="evidence" value="ECO:0007669"/>
    <property type="project" value="TreeGrafter"/>
</dbReference>
<proteinExistence type="predicted"/>
<evidence type="ECO:0000256" key="3">
    <source>
        <dbReference type="ARBA" id="ARBA00022679"/>
    </source>
</evidence>
<dbReference type="GO" id="GO:0005886">
    <property type="term" value="C:plasma membrane"/>
    <property type="evidence" value="ECO:0007669"/>
    <property type="project" value="TreeGrafter"/>
</dbReference>
<dbReference type="InterPro" id="IPR020806">
    <property type="entry name" value="PKS_PP-bd"/>
</dbReference>
<dbReference type="InterPro" id="IPR020802">
    <property type="entry name" value="TesA-like"/>
</dbReference>
<dbReference type="PANTHER" id="PTHR43775">
    <property type="entry name" value="FATTY ACID SYNTHASE"/>
    <property type="match status" value="1"/>
</dbReference>
<dbReference type="EMBL" id="JAKMUV010000011">
    <property type="protein sequence ID" value="MCZ9305568.1"/>
    <property type="molecule type" value="Genomic_DNA"/>
</dbReference>
<keyword evidence="2" id="KW-0597">Phosphoprotein</keyword>
<dbReference type="Pfam" id="PF23297">
    <property type="entry name" value="ACP_SdgA_C"/>
    <property type="match status" value="1"/>
</dbReference>
<dbReference type="GO" id="GO:0005737">
    <property type="term" value="C:cytoplasm"/>
    <property type="evidence" value="ECO:0007669"/>
    <property type="project" value="TreeGrafter"/>
</dbReference>
<dbReference type="SMART" id="SM00827">
    <property type="entry name" value="PKS_AT"/>
    <property type="match status" value="1"/>
</dbReference>
<feature type="region of interest" description="Disordered" evidence="5">
    <location>
        <begin position="1"/>
        <end position="26"/>
    </location>
</feature>
<dbReference type="InterPro" id="IPR053778">
    <property type="entry name" value="Pks13"/>
</dbReference>
<dbReference type="Pfam" id="PF00109">
    <property type="entry name" value="ketoacyl-synt"/>
    <property type="match status" value="1"/>
</dbReference>
<accession>A0A9X3RTR0</accession>
<feature type="domain" description="Carrier" evidence="6">
    <location>
        <begin position="26"/>
        <end position="103"/>
    </location>
</feature>
<dbReference type="Pfam" id="PF16197">
    <property type="entry name" value="KAsynt_C_assoc"/>
    <property type="match status" value="1"/>
</dbReference>
<feature type="domain" description="Ketosynthase family 3 (KS3)" evidence="7">
    <location>
        <begin position="131"/>
        <end position="554"/>
    </location>
</feature>
<evidence type="ECO:0000259" key="6">
    <source>
        <dbReference type="PROSITE" id="PS50075"/>
    </source>
</evidence>
<dbReference type="GO" id="GO:0004312">
    <property type="term" value="F:fatty acid synthase activity"/>
    <property type="evidence" value="ECO:0007669"/>
    <property type="project" value="TreeGrafter"/>
</dbReference>
<dbReference type="Gene3D" id="1.10.1200.10">
    <property type="entry name" value="ACP-like"/>
    <property type="match status" value="2"/>
</dbReference>
<dbReference type="SMART" id="SM00824">
    <property type="entry name" value="PKS_TE"/>
    <property type="match status" value="1"/>
</dbReference>
<reference evidence="8" key="1">
    <citation type="submission" date="2022-02" db="EMBL/GenBank/DDBJ databases">
        <title>Corynebacterium sp. from urogenital microbiome.</title>
        <authorList>
            <person name="Cappelli E.A."/>
            <person name="Ribeiro T.G."/>
            <person name="Peixe L."/>
        </authorList>
    </citation>
    <scope>NUCLEOTIDE SEQUENCE</scope>
    <source>
        <strain evidence="8">C9Ua_112</strain>
    </source>
</reference>
<dbReference type="Pfam" id="PF00975">
    <property type="entry name" value="Thioesterase"/>
    <property type="match status" value="1"/>
</dbReference>
<dbReference type="InterPro" id="IPR009081">
    <property type="entry name" value="PP-bd_ACP"/>
</dbReference>
<feature type="region of interest" description="Disordered" evidence="5">
    <location>
        <begin position="1209"/>
        <end position="1238"/>
    </location>
</feature>
<dbReference type="SUPFAM" id="SSF55048">
    <property type="entry name" value="Probable ACP-binding domain of malonyl-CoA ACP transacylase"/>
    <property type="match status" value="1"/>
</dbReference>
<feature type="region of interest" description="Disordered" evidence="5">
    <location>
        <begin position="1039"/>
        <end position="1060"/>
    </location>
</feature>
<dbReference type="InterPro" id="IPR036736">
    <property type="entry name" value="ACP-like_sf"/>
</dbReference>
<dbReference type="CDD" id="cd00833">
    <property type="entry name" value="PKS"/>
    <property type="match status" value="1"/>
</dbReference>
<dbReference type="InterPro" id="IPR014031">
    <property type="entry name" value="Ketoacyl_synth_C"/>
</dbReference>
<dbReference type="PROSITE" id="PS00606">
    <property type="entry name" value="KS3_1"/>
    <property type="match status" value="1"/>
</dbReference>
<dbReference type="InterPro" id="IPR001227">
    <property type="entry name" value="Ac_transferase_dom_sf"/>
</dbReference>
<dbReference type="Pfam" id="PF00550">
    <property type="entry name" value="PP-binding"/>
    <property type="match status" value="1"/>
</dbReference>
<dbReference type="SMART" id="SM00823">
    <property type="entry name" value="PKS_PP"/>
    <property type="match status" value="2"/>
</dbReference>
<evidence type="ECO:0000259" key="7">
    <source>
        <dbReference type="PROSITE" id="PS52004"/>
    </source>
</evidence>
<dbReference type="Gene3D" id="3.40.366.10">
    <property type="entry name" value="Malonyl-Coenzyme A Acyl Carrier Protein, domain 2"/>
    <property type="match status" value="1"/>
</dbReference>
<dbReference type="SUPFAM" id="SSF52151">
    <property type="entry name" value="FabD/lysophospholipase-like"/>
    <property type="match status" value="1"/>
</dbReference>
<dbReference type="InterPro" id="IPR018201">
    <property type="entry name" value="Ketoacyl_synth_AS"/>
</dbReference>
<dbReference type="InterPro" id="IPR020841">
    <property type="entry name" value="PKS_Beta-ketoAc_synthase_dom"/>
</dbReference>
<dbReference type="InterPro" id="IPR050091">
    <property type="entry name" value="PKS_NRPS_Biosynth_Enz"/>
</dbReference>
<evidence type="ECO:0000256" key="5">
    <source>
        <dbReference type="SAM" id="MobiDB-lite"/>
    </source>
</evidence>
<evidence type="ECO:0000256" key="2">
    <source>
        <dbReference type="ARBA" id="ARBA00022553"/>
    </source>
</evidence>
<dbReference type="InterPro" id="IPR016036">
    <property type="entry name" value="Malonyl_transacylase_ACP-bd"/>
</dbReference>
<keyword evidence="9" id="KW-1185">Reference proteome</keyword>
<name>A0A9X3RTR0_9CORY</name>